<dbReference type="GO" id="GO:0008757">
    <property type="term" value="F:S-adenosylmethionine-dependent methyltransferase activity"/>
    <property type="evidence" value="ECO:0007669"/>
    <property type="project" value="InterPro"/>
</dbReference>
<dbReference type="InterPro" id="IPR013216">
    <property type="entry name" value="Methyltransf_11"/>
</dbReference>
<dbReference type="InterPro" id="IPR029063">
    <property type="entry name" value="SAM-dependent_MTases_sf"/>
</dbReference>
<accession>A0A554X6Q8</accession>
<dbReference type="Proteomes" id="UP000317763">
    <property type="component" value="Unassembled WGS sequence"/>
</dbReference>
<sequence length="304" mass="33048">MTDAPRTPGVSDPEPCGSGPSGEPPPPARLGEALAAWFQTPPGRYLLDWERERYAAAVADAFGYHALQLGLPQLDALAGNRMPHRWLALPEAPVAGNGNGEGVGGVGADGEAGRPRAVDLVTHAAALPFPAASLDLVLLPHTLELSADPHAVLREVERVLVPNGRVIVTGLNPASLWGLRQFRARAAQRLGLGRTRCARLYLPEAGAFIGPWRLRDWLRLLSFEVAATEHGCYRPAVVTERWLQRTAWMDRLGARWWPMLGAVYFIVAVKRVRGLHLLGPAWRPTRAAAAPAVVARRDRDRSTI</sequence>
<feature type="domain" description="Methyltransferase type 11" evidence="2">
    <location>
        <begin position="120"/>
        <end position="168"/>
    </location>
</feature>
<feature type="region of interest" description="Disordered" evidence="1">
    <location>
        <begin position="1"/>
        <end position="29"/>
    </location>
</feature>
<dbReference type="STRING" id="307486.GCA_000807215_00981"/>
<dbReference type="AlphaFoldDB" id="A0A554X6Q8"/>
<keyword evidence="4" id="KW-1185">Reference proteome</keyword>
<keyword evidence="3" id="KW-0808">Transferase</keyword>
<reference evidence="3 4" key="1">
    <citation type="submission" date="2019-07" db="EMBL/GenBank/DDBJ databases">
        <title>Tepidimonas taiwanensis I1-1 draft genome.</title>
        <authorList>
            <person name="Da Costa M.S."/>
            <person name="Froufe H.J.C."/>
            <person name="Egas C."/>
            <person name="Albuquerque L."/>
        </authorList>
    </citation>
    <scope>NUCLEOTIDE SEQUENCE [LARGE SCALE GENOMIC DNA]</scope>
    <source>
        <strain evidence="3 4">I1-1</strain>
    </source>
</reference>
<organism evidence="3 4">
    <name type="scientific">Tepidimonas taiwanensis</name>
    <dbReference type="NCBI Taxonomy" id="307486"/>
    <lineage>
        <taxon>Bacteria</taxon>
        <taxon>Pseudomonadati</taxon>
        <taxon>Pseudomonadota</taxon>
        <taxon>Betaproteobacteria</taxon>
        <taxon>Burkholderiales</taxon>
        <taxon>Tepidimonas</taxon>
    </lineage>
</organism>
<evidence type="ECO:0000256" key="1">
    <source>
        <dbReference type="SAM" id="MobiDB-lite"/>
    </source>
</evidence>
<protein>
    <submittedName>
        <fullName evidence="3">Methyltransferase domain protein</fullName>
    </submittedName>
</protein>
<dbReference type="OrthoDB" id="6191410at2"/>
<gene>
    <name evidence="3" type="ORF">Ttaiw_01478</name>
</gene>
<dbReference type="SUPFAM" id="SSF53335">
    <property type="entry name" value="S-adenosyl-L-methionine-dependent methyltransferases"/>
    <property type="match status" value="1"/>
</dbReference>
<keyword evidence="3" id="KW-0489">Methyltransferase</keyword>
<dbReference type="Pfam" id="PF08241">
    <property type="entry name" value="Methyltransf_11"/>
    <property type="match status" value="1"/>
</dbReference>
<name>A0A554X6Q8_9BURK</name>
<comment type="caution">
    <text evidence="3">The sequence shown here is derived from an EMBL/GenBank/DDBJ whole genome shotgun (WGS) entry which is preliminary data.</text>
</comment>
<evidence type="ECO:0000313" key="4">
    <source>
        <dbReference type="Proteomes" id="UP000317763"/>
    </source>
</evidence>
<evidence type="ECO:0000259" key="2">
    <source>
        <dbReference type="Pfam" id="PF08241"/>
    </source>
</evidence>
<dbReference type="Gene3D" id="3.40.50.150">
    <property type="entry name" value="Vaccinia Virus protein VP39"/>
    <property type="match status" value="1"/>
</dbReference>
<dbReference type="EMBL" id="VJOM01000014">
    <property type="protein sequence ID" value="TSE31524.1"/>
    <property type="molecule type" value="Genomic_DNA"/>
</dbReference>
<dbReference type="GO" id="GO:0032259">
    <property type="term" value="P:methylation"/>
    <property type="evidence" value="ECO:0007669"/>
    <property type="project" value="UniProtKB-KW"/>
</dbReference>
<proteinExistence type="predicted"/>
<evidence type="ECO:0000313" key="3">
    <source>
        <dbReference type="EMBL" id="TSE31524.1"/>
    </source>
</evidence>